<protein>
    <submittedName>
        <fullName evidence="2">Latrophilin 3</fullName>
    </submittedName>
</protein>
<reference evidence="2" key="2">
    <citation type="submission" date="2016-06" db="EMBL/GenBank/DDBJ databases">
        <title>The genome of a short-lived fish provides insights into sex chromosome evolution and the genetic control of aging.</title>
        <authorList>
            <person name="Reichwald K."/>
            <person name="Felder M."/>
            <person name="Petzold A."/>
            <person name="Koch P."/>
            <person name="Groth M."/>
            <person name="Platzer M."/>
        </authorList>
    </citation>
    <scope>NUCLEOTIDE SEQUENCE</scope>
    <source>
        <tissue evidence="2">Brain</tissue>
    </source>
</reference>
<dbReference type="AlphaFoldDB" id="A0A1A8IET5"/>
<feature type="region of interest" description="Disordered" evidence="1">
    <location>
        <begin position="24"/>
        <end position="48"/>
    </location>
</feature>
<evidence type="ECO:0000313" key="2">
    <source>
        <dbReference type="EMBL" id="SBQ95434.1"/>
    </source>
</evidence>
<sequence length="48" mass="5117">MAISQGLCVRACVFAHGRWSPTSKDLGARSSSAFSTRHPFSISPSFSS</sequence>
<feature type="non-terminal residue" evidence="2">
    <location>
        <position position="48"/>
    </location>
</feature>
<name>A0A1A8IET5_NOTKU</name>
<organism evidence="2">
    <name type="scientific">Nothobranchius kuhntae</name>
    <name type="common">Beira killifish</name>
    <dbReference type="NCBI Taxonomy" id="321403"/>
    <lineage>
        <taxon>Eukaryota</taxon>
        <taxon>Metazoa</taxon>
        <taxon>Chordata</taxon>
        <taxon>Craniata</taxon>
        <taxon>Vertebrata</taxon>
        <taxon>Euteleostomi</taxon>
        <taxon>Actinopterygii</taxon>
        <taxon>Neopterygii</taxon>
        <taxon>Teleostei</taxon>
        <taxon>Neoteleostei</taxon>
        <taxon>Acanthomorphata</taxon>
        <taxon>Ovalentaria</taxon>
        <taxon>Atherinomorphae</taxon>
        <taxon>Cyprinodontiformes</taxon>
        <taxon>Nothobranchiidae</taxon>
        <taxon>Nothobranchius</taxon>
    </lineage>
</organism>
<accession>A0A1A8IET5</accession>
<reference evidence="2" key="1">
    <citation type="submission" date="2016-05" db="EMBL/GenBank/DDBJ databases">
        <authorList>
            <person name="Lavstsen T."/>
            <person name="Jespersen J.S."/>
        </authorList>
    </citation>
    <scope>NUCLEOTIDE SEQUENCE</scope>
    <source>
        <tissue evidence="2">Brain</tissue>
    </source>
</reference>
<gene>
    <name evidence="2" type="primary">LPHN3</name>
</gene>
<dbReference type="EMBL" id="HAED01009222">
    <property type="protein sequence ID" value="SBQ95434.1"/>
    <property type="molecule type" value="Transcribed_RNA"/>
</dbReference>
<evidence type="ECO:0000256" key="1">
    <source>
        <dbReference type="SAM" id="MobiDB-lite"/>
    </source>
</evidence>
<proteinExistence type="predicted"/>